<proteinExistence type="predicted"/>
<protein>
    <submittedName>
        <fullName evidence="1">Uncharacterized protein</fullName>
    </submittedName>
</protein>
<name>A0A0K8W015_BACLA</name>
<reference evidence="1" key="1">
    <citation type="submission" date="2015-06" db="EMBL/GenBank/DDBJ databases">
        <authorList>
            <person name="Hoefler B.C."/>
            <person name="Straight P.D."/>
        </authorList>
    </citation>
    <scope>NUCLEOTIDE SEQUENCE</scope>
</reference>
<gene>
    <name evidence="1" type="ORF">c0_g1_i1</name>
</gene>
<dbReference type="AlphaFoldDB" id="A0A0K8W015"/>
<organism evidence="1">
    <name type="scientific">Bactrocera latifrons</name>
    <name type="common">Malaysian fruit fly</name>
    <name type="synonym">Chaetodacus latifrons</name>
    <dbReference type="NCBI Taxonomy" id="174628"/>
    <lineage>
        <taxon>Eukaryota</taxon>
        <taxon>Metazoa</taxon>
        <taxon>Ecdysozoa</taxon>
        <taxon>Arthropoda</taxon>
        <taxon>Hexapoda</taxon>
        <taxon>Insecta</taxon>
        <taxon>Pterygota</taxon>
        <taxon>Neoptera</taxon>
        <taxon>Endopterygota</taxon>
        <taxon>Diptera</taxon>
        <taxon>Brachycera</taxon>
        <taxon>Muscomorpha</taxon>
        <taxon>Tephritoidea</taxon>
        <taxon>Tephritidae</taxon>
        <taxon>Bactrocera</taxon>
        <taxon>Bactrocera</taxon>
    </lineage>
</organism>
<dbReference type="EMBL" id="GDHF01008129">
    <property type="protein sequence ID" value="JAI44185.1"/>
    <property type="molecule type" value="Transcribed_RNA"/>
</dbReference>
<accession>A0A0K8W015</accession>
<evidence type="ECO:0000313" key="1">
    <source>
        <dbReference type="EMBL" id="JAI44185.1"/>
    </source>
</evidence>
<sequence length="547" mass="63267">MNEDFLLVSHVLMQPSFNANNIGKFLALGHRKNEEITSVCISMLHYNSLYGIQDTIETLKTITIGSISTEVFIRDTYENKYIKAIKALKGDPVSSHVEIRNVIFHPVPTNLTSQMSTTADGYNYTKMYGNEKVYFIVKGVKGYFSHNADAISEIKINKCDPNTIKVMLPSVATFCCKNFEILKAKTYTKLQEKSIIYWSKNLHDIVGVQEKIFNKLLINYDVSNEDDYNIGHMTITSGIDFQENIEQRLYLRGTSFYTAQNQWYMNMPKVTEGKTWSEKINTPNRRCWQYLHPKVLLKNILREIVQIIPQIIENIKRDIWFVDHKIILSHIIPRHRDGVVQKARVLCKQGIIIDQPNSLKILFYYIFTGYNLPLRDRPATITTFRFGEIQIDFNLLRYDAILKSLDERNNALYICEKMIITEKTDLPREDITFVGLSKNIELYAITNRSCNLPYKPYVWIVLNANMIPEKTKFLTNLRGQDYIAKKNSMFASEITRTMKRNIVVESFTSPTYDLAEIISRKRKIDLESCVDPSESAAKIAKYSTGSS</sequence>